<organism evidence="1 2">
    <name type="scientific">Bacillus cereus</name>
    <dbReference type="NCBI Taxonomy" id="1396"/>
    <lineage>
        <taxon>Bacteria</taxon>
        <taxon>Bacillati</taxon>
        <taxon>Bacillota</taxon>
        <taxon>Bacilli</taxon>
        <taxon>Bacillales</taxon>
        <taxon>Bacillaceae</taxon>
        <taxon>Bacillus</taxon>
        <taxon>Bacillus cereus group</taxon>
    </lineage>
</organism>
<gene>
    <name evidence="1" type="ORF">B4082_5048</name>
</gene>
<dbReference type="AlphaFoldDB" id="A0A161QYT6"/>
<dbReference type="PATRIC" id="fig|1396.539.peg.4743"/>
<evidence type="ECO:0000313" key="1">
    <source>
        <dbReference type="EMBL" id="KZD27954.1"/>
    </source>
</evidence>
<evidence type="ECO:0000313" key="2">
    <source>
        <dbReference type="Proteomes" id="UP000076501"/>
    </source>
</evidence>
<protein>
    <submittedName>
        <fullName evidence="1">Uncharacterized protein</fullName>
    </submittedName>
</protein>
<dbReference type="EMBL" id="LJKA01000072">
    <property type="protein sequence ID" value="KZD27954.1"/>
    <property type="molecule type" value="Genomic_DNA"/>
</dbReference>
<dbReference type="Proteomes" id="UP000076501">
    <property type="component" value="Unassembled WGS sequence"/>
</dbReference>
<comment type="caution">
    <text evidence="1">The sequence shown here is derived from an EMBL/GenBank/DDBJ whole genome shotgun (WGS) entry which is preliminary data.</text>
</comment>
<accession>A0A161QYT6</accession>
<name>A0A161QYT6_BACCE</name>
<dbReference type="RefSeq" id="WP_063224686.1">
    <property type="nucleotide sequence ID" value="NZ_JAEHBS010000056.1"/>
</dbReference>
<reference evidence="1 2" key="1">
    <citation type="submission" date="2015-09" db="EMBL/GenBank/DDBJ databases">
        <title>Bacillus cereus food isolates.</title>
        <authorList>
            <person name="Boekhorst J."/>
        </authorList>
    </citation>
    <scope>NUCLEOTIDE SEQUENCE [LARGE SCALE GENOMIC DNA]</scope>
    <source>
        <strain evidence="1 2">B4082</strain>
    </source>
</reference>
<sequence length="177" mass="21338">MNKDIQFLKDLQKELKTQEIDCQAAPRFWALMDYKWVVTAEGYHERTSLYFINSCEAVIVDDYVKEIINDEIEHELTEEQIEDLKELQEFASEYDLVEWIKENIDEDCYLVYEKEEAFIVENTMFLTKAEAKKHIELNRHHYTRKVHTYAMTAWRAPKVERLLNILETFDWDEVSTK</sequence>
<proteinExistence type="predicted"/>